<feature type="compositionally biased region" description="Low complexity" evidence="1">
    <location>
        <begin position="15"/>
        <end position="31"/>
    </location>
</feature>
<sequence>MAKKGAKLPSGNYVNRGNRQASGSGRSSSAQKGKRTASQMSTGEAAVAAADSKVAESEKPKPEPGFKEFFEERKAEKLKLATTYLQKASRYKMLHREKLNEILDLEENIAAAPSMETAAEKTLVKEMKQARNQEKEAEGEVTSE</sequence>
<keyword evidence="3" id="KW-1185">Reference proteome</keyword>
<name>A0ABR1H821_9HYPO</name>
<evidence type="ECO:0000313" key="2">
    <source>
        <dbReference type="EMBL" id="KAK7416731.1"/>
    </source>
</evidence>
<dbReference type="Proteomes" id="UP001498476">
    <property type="component" value="Unassembled WGS sequence"/>
</dbReference>
<protein>
    <submittedName>
        <fullName evidence="2">Uncharacterized protein</fullName>
    </submittedName>
</protein>
<proteinExistence type="predicted"/>
<feature type="compositionally biased region" description="Basic and acidic residues" evidence="1">
    <location>
        <begin position="53"/>
        <end position="68"/>
    </location>
</feature>
<evidence type="ECO:0000256" key="1">
    <source>
        <dbReference type="SAM" id="MobiDB-lite"/>
    </source>
</evidence>
<accession>A0ABR1H821</accession>
<organism evidence="2 3">
    <name type="scientific">Neonectria punicea</name>
    <dbReference type="NCBI Taxonomy" id="979145"/>
    <lineage>
        <taxon>Eukaryota</taxon>
        <taxon>Fungi</taxon>
        <taxon>Dikarya</taxon>
        <taxon>Ascomycota</taxon>
        <taxon>Pezizomycotina</taxon>
        <taxon>Sordariomycetes</taxon>
        <taxon>Hypocreomycetidae</taxon>
        <taxon>Hypocreales</taxon>
        <taxon>Nectriaceae</taxon>
        <taxon>Neonectria</taxon>
    </lineage>
</organism>
<reference evidence="2 3" key="1">
    <citation type="journal article" date="2025" name="Microbiol. Resour. Announc.">
        <title>Draft genome sequences for Neonectria magnoliae and Neonectria punicea, canker pathogens of Liriodendron tulipifera and Acer saccharum in West Virginia.</title>
        <authorList>
            <person name="Petronek H.M."/>
            <person name="Kasson M.T."/>
            <person name="Metheny A.M."/>
            <person name="Stauder C.M."/>
            <person name="Lovett B."/>
            <person name="Lynch S.C."/>
            <person name="Garnas J.R."/>
            <person name="Kasson L.R."/>
            <person name="Stajich J.E."/>
        </authorList>
    </citation>
    <scope>NUCLEOTIDE SEQUENCE [LARGE SCALE GENOMIC DNA]</scope>
    <source>
        <strain evidence="2 3">NRRL 64653</strain>
    </source>
</reference>
<feature type="region of interest" description="Disordered" evidence="1">
    <location>
        <begin position="1"/>
        <end position="68"/>
    </location>
</feature>
<evidence type="ECO:0000313" key="3">
    <source>
        <dbReference type="Proteomes" id="UP001498476"/>
    </source>
</evidence>
<gene>
    <name evidence="2" type="ORF">QQX98_005057</name>
</gene>
<dbReference type="EMBL" id="JAZAVJ010000065">
    <property type="protein sequence ID" value="KAK7416731.1"/>
    <property type="molecule type" value="Genomic_DNA"/>
</dbReference>
<comment type="caution">
    <text evidence="2">The sequence shown here is derived from an EMBL/GenBank/DDBJ whole genome shotgun (WGS) entry which is preliminary data.</text>
</comment>